<dbReference type="GO" id="GO:0016020">
    <property type="term" value="C:membrane"/>
    <property type="evidence" value="ECO:0007669"/>
    <property type="project" value="TreeGrafter"/>
</dbReference>
<dbReference type="PIRSF" id="PIRSF000126">
    <property type="entry name" value="11-beta-HSD1"/>
    <property type="match status" value="1"/>
</dbReference>
<dbReference type="RefSeq" id="WP_144759755.1">
    <property type="nucleotide sequence ID" value="NZ_VMNW02000082.1"/>
</dbReference>
<comment type="caution">
    <text evidence="5">The sequence shown here is derived from an EMBL/GenBank/DDBJ whole genome shotgun (WGS) entry which is preliminary data.</text>
</comment>
<dbReference type="SMART" id="SM00822">
    <property type="entry name" value="PKS_KR"/>
    <property type="match status" value="1"/>
</dbReference>
<accession>A0A5N0USR6</accession>
<dbReference type="InterPro" id="IPR020904">
    <property type="entry name" value="Sc_DH/Rdtase_CS"/>
</dbReference>
<name>A0A5N0USR6_9PSEU</name>
<evidence type="ECO:0000256" key="2">
    <source>
        <dbReference type="ARBA" id="ARBA00023002"/>
    </source>
</evidence>
<dbReference type="EMBL" id="VMNW02000082">
    <property type="protein sequence ID" value="KAA9152894.1"/>
    <property type="molecule type" value="Genomic_DNA"/>
</dbReference>
<dbReference type="OrthoDB" id="9797538at2"/>
<dbReference type="Proteomes" id="UP000319769">
    <property type="component" value="Unassembled WGS sequence"/>
</dbReference>
<dbReference type="Pfam" id="PF00106">
    <property type="entry name" value="adh_short"/>
    <property type="match status" value="1"/>
</dbReference>
<organism evidence="5 6">
    <name type="scientific">Amycolatopsis acidicola</name>
    <dbReference type="NCBI Taxonomy" id="2596893"/>
    <lineage>
        <taxon>Bacteria</taxon>
        <taxon>Bacillati</taxon>
        <taxon>Actinomycetota</taxon>
        <taxon>Actinomycetes</taxon>
        <taxon>Pseudonocardiales</taxon>
        <taxon>Pseudonocardiaceae</taxon>
        <taxon>Amycolatopsis</taxon>
    </lineage>
</organism>
<evidence type="ECO:0000256" key="3">
    <source>
        <dbReference type="RuleBase" id="RU000363"/>
    </source>
</evidence>
<dbReference type="InterPro" id="IPR002347">
    <property type="entry name" value="SDR_fam"/>
</dbReference>
<gene>
    <name evidence="5" type="ORF">FPZ12_035865</name>
</gene>
<dbReference type="PANTHER" id="PTHR44196:SF2">
    <property type="entry name" value="SHORT-CHAIN DEHYDROGENASE-RELATED"/>
    <property type="match status" value="1"/>
</dbReference>
<evidence type="ECO:0000313" key="6">
    <source>
        <dbReference type="Proteomes" id="UP000319769"/>
    </source>
</evidence>
<dbReference type="PROSITE" id="PS00061">
    <property type="entry name" value="ADH_SHORT"/>
    <property type="match status" value="1"/>
</dbReference>
<dbReference type="Gene3D" id="3.40.50.720">
    <property type="entry name" value="NAD(P)-binding Rossmann-like Domain"/>
    <property type="match status" value="1"/>
</dbReference>
<dbReference type="InterPro" id="IPR036291">
    <property type="entry name" value="NAD(P)-bd_dom_sf"/>
</dbReference>
<evidence type="ECO:0000256" key="1">
    <source>
        <dbReference type="ARBA" id="ARBA00006484"/>
    </source>
</evidence>
<comment type="similarity">
    <text evidence="1 3">Belongs to the short-chain dehydrogenases/reductases (SDR) family.</text>
</comment>
<evidence type="ECO:0000313" key="5">
    <source>
        <dbReference type="EMBL" id="KAA9152894.1"/>
    </source>
</evidence>
<keyword evidence="6" id="KW-1185">Reference proteome</keyword>
<dbReference type="SUPFAM" id="SSF51735">
    <property type="entry name" value="NAD(P)-binding Rossmann-fold domains"/>
    <property type="match status" value="1"/>
</dbReference>
<dbReference type="PANTHER" id="PTHR44196">
    <property type="entry name" value="DEHYDROGENASE/REDUCTASE SDR FAMILY MEMBER 7B"/>
    <property type="match status" value="1"/>
</dbReference>
<dbReference type="GO" id="GO:0016491">
    <property type="term" value="F:oxidoreductase activity"/>
    <property type="evidence" value="ECO:0007669"/>
    <property type="project" value="UniProtKB-KW"/>
</dbReference>
<dbReference type="PRINTS" id="PR00080">
    <property type="entry name" value="SDRFAMILY"/>
</dbReference>
<reference evidence="5" key="1">
    <citation type="submission" date="2019-09" db="EMBL/GenBank/DDBJ databases">
        <authorList>
            <person name="Teo W.F.A."/>
            <person name="Duangmal K."/>
        </authorList>
    </citation>
    <scope>NUCLEOTIDE SEQUENCE [LARGE SCALE GENOMIC DNA]</scope>
    <source>
        <strain evidence="5">K81G1</strain>
    </source>
</reference>
<keyword evidence="2" id="KW-0560">Oxidoreductase</keyword>
<dbReference type="CDD" id="cd05233">
    <property type="entry name" value="SDR_c"/>
    <property type="match status" value="1"/>
</dbReference>
<dbReference type="AlphaFoldDB" id="A0A5N0USR6"/>
<sequence length="255" mass="26401">MTGASKGIGEAIARRLAAQGVDLVIVARDRERLDKLAAECAGVSVEVLDADLADPRGLAKVEARLAATPPVDLLVNNAGYARTGAFKALPVDNEASIVALNVTALLRLTHAAVGAMTGNGGGAVVNISSMAGLQPYPRMATYAATKAFVNSFTEAVHEEAHGSGVTATTVLAGFVRTDLSAGMPELRRIPPWLWITPDAVASAALAGAGRGKPVVVPSLRFRMLAKALALLPRRTKRRAVGRAARRAARLLDGAA</sequence>
<dbReference type="PRINTS" id="PR00081">
    <property type="entry name" value="GDHRDH"/>
</dbReference>
<protein>
    <submittedName>
        <fullName evidence="5">SDR family NAD(P)-dependent oxidoreductase</fullName>
    </submittedName>
</protein>
<evidence type="ECO:0000259" key="4">
    <source>
        <dbReference type="SMART" id="SM00822"/>
    </source>
</evidence>
<feature type="domain" description="Ketoreductase" evidence="4">
    <location>
        <begin position="2"/>
        <end position="174"/>
    </location>
</feature>
<proteinExistence type="inferred from homology"/>
<dbReference type="InterPro" id="IPR057326">
    <property type="entry name" value="KR_dom"/>
</dbReference>